<feature type="region of interest" description="Disordered" evidence="2">
    <location>
        <begin position="167"/>
        <end position="196"/>
    </location>
</feature>
<feature type="region of interest" description="Disordered" evidence="2">
    <location>
        <begin position="1"/>
        <end position="55"/>
    </location>
</feature>
<organism evidence="3 4">
    <name type="scientific">Nitrolancea hollandica Lb</name>
    <dbReference type="NCBI Taxonomy" id="1129897"/>
    <lineage>
        <taxon>Bacteria</taxon>
        <taxon>Pseudomonadati</taxon>
        <taxon>Thermomicrobiota</taxon>
        <taxon>Thermomicrobia</taxon>
        <taxon>Sphaerobacterales</taxon>
        <taxon>Sphaerobacterineae</taxon>
        <taxon>Sphaerobacteraceae</taxon>
        <taxon>Nitrolancea</taxon>
    </lineage>
</organism>
<name>I4EL51_9BACT</name>
<comment type="caution">
    <text evidence="3">The sequence shown here is derived from an EMBL/GenBank/DDBJ whole genome shotgun (WGS) entry which is preliminary data.</text>
</comment>
<protein>
    <submittedName>
        <fullName evidence="3">Uncharacterized protein</fullName>
    </submittedName>
</protein>
<evidence type="ECO:0000313" key="3">
    <source>
        <dbReference type="EMBL" id="CCF85413.1"/>
    </source>
</evidence>
<dbReference type="RefSeq" id="WP_008480294.1">
    <property type="nucleotide sequence ID" value="NZ_CAGS01000438.1"/>
</dbReference>
<dbReference type="AlphaFoldDB" id="I4EL51"/>
<evidence type="ECO:0000313" key="4">
    <source>
        <dbReference type="Proteomes" id="UP000004221"/>
    </source>
</evidence>
<sequence>MPEDSVLQGTEEMVDQTLESADNADLEAMADQAPETPETETPASATQTPSNDWESRFKGLQGTLQQKIEYARALETQLQQYREAELRQQVAHLPEEQQNWYLSQFQKEQEIARREAEIQQQAQLVDMAARQLAVTKLAQQYGVSAEILNALPDLNSMKLVGETLSKQRRAERKAERKAKGANNFEGSTHVSAPPKKFKSVDEASDYFANLPIPTRD</sequence>
<gene>
    <name evidence="3" type="ORF">NITHO_4930005</name>
</gene>
<dbReference type="Proteomes" id="UP000004221">
    <property type="component" value="Unassembled WGS sequence"/>
</dbReference>
<feature type="coiled-coil region" evidence="1">
    <location>
        <begin position="64"/>
        <end position="122"/>
    </location>
</feature>
<reference evidence="3 4" key="1">
    <citation type="journal article" date="2012" name="ISME J.">
        <title>Nitrification expanded: discovery, physiology and genomics of a nitrite-oxidizing bacterium from the phylum Chloroflexi.</title>
        <authorList>
            <person name="Sorokin D.Y."/>
            <person name="Lucker S."/>
            <person name="Vejmelkova D."/>
            <person name="Kostrikina N.A."/>
            <person name="Kleerebezem R."/>
            <person name="Rijpstra W.I."/>
            <person name="Damste J.S."/>
            <person name="Le Paslier D."/>
            <person name="Muyzer G."/>
            <person name="Wagner M."/>
            <person name="van Loosdrecht M.C."/>
            <person name="Daims H."/>
        </authorList>
    </citation>
    <scope>NUCLEOTIDE SEQUENCE [LARGE SCALE GENOMIC DNA]</scope>
    <source>
        <strain evidence="4">none</strain>
    </source>
</reference>
<evidence type="ECO:0000256" key="2">
    <source>
        <dbReference type="SAM" id="MobiDB-lite"/>
    </source>
</evidence>
<dbReference type="EMBL" id="CAGS01000438">
    <property type="protein sequence ID" value="CCF85413.1"/>
    <property type="molecule type" value="Genomic_DNA"/>
</dbReference>
<feature type="compositionally biased region" description="Low complexity" evidence="2">
    <location>
        <begin position="32"/>
        <end position="50"/>
    </location>
</feature>
<proteinExistence type="predicted"/>
<accession>I4EL51</accession>
<evidence type="ECO:0000256" key="1">
    <source>
        <dbReference type="SAM" id="Coils"/>
    </source>
</evidence>
<keyword evidence="1" id="KW-0175">Coiled coil</keyword>
<keyword evidence="4" id="KW-1185">Reference proteome</keyword>